<protein>
    <submittedName>
        <fullName evidence="2">Uncharacterized protein</fullName>
    </submittedName>
</protein>
<gene>
    <name evidence="2" type="ORF">DEO72_LG3g1105</name>
</gene>
<sequence length="124" mass="13519">MSFSNSSGSCTCGGKQPSGGSDGGGSSHDGGSSHGCGARIFGIKPMCYYGQTIVLRATKTLKNKEMEEEVCVKKNLIDQDVVKMEERDSRGIKVLKLEKIEEKDVVNMRERDGGWITTEKLDKL</sequence>
<organism evidence="2 3">
    <name type="scientific">Vigna unguiculata</name>
    <name type="common">Cowpea</name>
    <dbReference type="NCBI Taxonomy" id="3917"/>
    <lineage>
        <taxon>Eukaryota</taxon>
        <taxon>Viridiplantae</taxon>
        <taxon>Streptophyta</taxon>
        <taxon>Embryophyta</taxon>
        <taxon>Tracheophyta</taxon>
        <taxon>Spermatophyta</taxon>
        <taxon>Magnoliopsida</taxon>
        <taxon>eudicotyledons</taxon>
        <taxon>Gunneridae</taxon>
        <taxon>Pentapetalae</taxon>
        <taxon>rosids</taxon>
        <taxon>fabids</taxon>
        <taxon>Fabales</taxon>
        <taxon>Fabaceae</taxon>
        <taxon>Papilionoideae</taxon>
        <taxon>50 kb inversion clade</taxon>
        <taxon>NPAAA clade</taxon>
        <taxon>indigoferoid/millettioid clade</taxon>
        <taxon>Phaseoleae</taxon>
        <taxon>Vigna</taxon>
    </lineage>
</organism>
<evidence type="ECO:0000256" key="1">
    <source>
        <dbReference type="SAM" id="MobiDB-lite"/>
    </source>
</evidence>
<feature type="region of interest" description="Disordered" evidence="1">
    <location>
        <begin position="1"/>
        <end position="33"/>
    </location>
</feature>
<feature type="compositionally biased region" description="Polar residues" evidence="1">
    <location>
        <begin position="1"/>
        <end position="10"/>
    </location>
</feature>
<reference evidence="2 3" key="1">
    <citation type="submission" date="2019-04" db="EMBL/GenBank/DDBJ databases">
        <title>An improved genome assembly and genetic linkage map for asparagus bean, Vigna unguiculata ssp. sesquipedialis.</title>
        <authorList>
            <person name="Xia Q."/>
            <person name="Zhang R."/>
            <person name="Dong Y."/>
        </authorList>
    </citation>
    <scope>NUCLEOTIDE SEQUENCE [LARGE SCALE GENOMIC DNA]</scope>
    <source>
        <tissue evidence="2">Leaf</tissue>
    </source>
</reference>
<evidence type="ECO:0000313" key="2">
    <source>
        <dbReference type="EMBL" id="QCD86581.1"/>
    </source>
</evidence>
<dbReference type="AlphaFoldDB" id="A0A4D6LDA2"/>
<keyword evidence="3" id="KW-1185">Reference proteome</keyword>
<evidence type="ECO:0000313" key="3">
    <source>
        <dbReference type="Proteomes" id="UP000501690"/>
    </source>
</evidence>
<name>A0A4D6LDA2_VIGUN</name>
<proteinExistence type="predicted"/>
<feature type="compositionally biased region" description="Gly residues" evidence="1">
    <location>
        <begin position="16"/>
        <end position="33"/>
    </location>
</feature>
<accession>A0A4D6LDA2</accession>
<dbReference type="Proteomes" id="UP000501690">
    <property type="component" value="Linkage Group LG3"/>
</dbReference>
<dbReference type="EMBL" id="CP039347">
    <property type="protein sequence ID" value="QCD86581.1"/>
    <property type="molecule type" value="Genomic_DNA"/>
</dbReference>